<protein>
    <submittedName>
        <fullName evidence="2">Uncharacterized protein</fullName>
    </submittedName>
</protein>
<keyword evidence="1" id="KW-1133">Transmembrane helix</keyword>
<dbReference type="Proteomes" id="UP000031130">
    <property type="component" value="Chromosome"/>
</dbReference>
<gene>
    <name evidence="2" type="ORF">UPTC3659_0967</name>
</gene>
<feature type="transmembrane region" description="Helical" evidence="1">
    <location>
        <begin position="65"/>
        <end position="83"/>
    </location>
</feature>
<feature type="transmembrane region" description="Helical" evidence="1">
    <location>
        <begin position="34"/>
        <end position="53"/>
    </location>
</feature>
<evidence type="ECO:0000256" key="1">
    <source>
        <dbReference type="SAM" id="Phobius"/>
    </source>
</evidence>
<keyword evidence="1" id="KW-0812">Transmembrane</keyword>
<dbReference type="EMBL" id="CP007775">
    <property type="protein sequence ID" value="AJD01810.1"/>
    <property type="molecule type" value="Genomic_DNA"/>
</dbReference>
<accession>A0A0A8HYG9</accession>
<proteinExistence type="predicted"/>
<sequence>MFYLFLVIFTFYNITYLTLLAFFLFPFFGWTSLFILSTIWVYLFLKLVFYLVFKLSNIDKKIKKVLFIFTLSIIYASLVWMFFCVS</sequence>
<name>A0A0A8HYG9_CAMLA</name>
<evidence type="ECO:0000313" key="2">
    <source>
        <dbReference type="EMBL" id="AJD01810.1"/>
    </source>
</evidence>
<dbReference type="KEGG" id="cln:UPTC3659_0967"/>
<feature type="transmembrane region" description="Helical" evidence="1">
    <location>
        <begin position="5"/>
        <end position="28"/>
    </location>
</feature>
<reference evidence="2 3" key="1">
    <citation type="journal article" date="2014" name="Genome Biol. Evol.">
        <title>Comparative Genomics of the Campylobacter lari Group.</title>
        <authorList>
            <person name="Miller W.G."/>
            <person name="Yee E."/>
            <person name="Chapman M.H."/>
            <person name="Smith T.P."/>
            <person name="Bono J.L."/>
            <person name="Huynh S."/>
            <person name="Parker C.T."/>
            <person name="Vandamme P."/>
            <person name="Luong K."/>
            <person name="Korlach J."/>
        </authorList>
    </citation>
    <scope>NUCLEOTIDE SEQUENCE [LARGE SCALE GENOMIC DNA]</scope>
    <source>
        <strain evidence="3">RM3659</strain>
    </source>
</reference>
<evidence type="ECO:0000313" key="3">
    <source>
        <dbReference type="Proteomes" id="UP000031130"/>
    </source>
</evidence>
<dbReference type="AlphaFoldDB" id="A0A0A8HYG9"/>
<dbReference type="HOGENOM" id="CLU_2492032_0_0_7"/>
<organism evidence="2 3">
    <name type="scientific">Campylobacter lari NCTC 11845</name>
    <dbReference type="NCBI Taxonomy" id="1388749"/>
    <lineage>
        <taxon>Bacteria</taxon>
        <taxon>Pseudomonadati</taxon>
        <taxon>Campylobacterota</taxon>
        <taxon>Epsilonproteobacteria</taxon>
        <taxon>Campylobacterales</taxon>
        <taxon>Campylobacteraceae</taxon>
        <taxon>Campylobacter</taxon>
    </lineage>
</organism>
<keyword evidence="1" id="KW-0472">Membrane</keyword>